<keyword evidence="7 9" id="KW-0472">Membrane</keyword>
<keyword evidence="6 9" id="KW-1133">Transmembrane helix</keyword>
<evidence type="ECO:0000313" key="14">
    <source>
        <dbReference type="Proteomes" id="UP000553981"/>
    </source>
</evidence>
<dbReference type="PANTHER" id="PTHR30294:SF38">
    <property type="entry name" value="TRANSPORT PERMEASE PROTEIN"/>
    <property type="match status" value="1"/>
</dbReference>
<dbReference type="RefSeq" id="WP_013189276.1">
    <property type="nucleotide sequence ID" value="NZ_CP068112.1"/>
</dbReference>
<dbReference type="GO" id="GO:0140359">
    <property type="term" value="F:ABC-type transporter activity"/>
    <property type="evidence" value="ECO:0007669"/>
    <property type="project" value="InterPro"/>
</dbReference>
<reference evidence="12 13" key="1">
    <citation type="submission" date="2018-06" db="EMBL/GenBank/DDBJ databases">
        <authorList>
            <consortium name="Pathogen Informatics"/>
            <person name="Doyle S."/>
        </authorList>
    </citation>
    <scope>NUCLEOTIDE SEQUENCE [LARGE SCALE GENOMIC DNA]</scope>
    <source>
        <strain evidence="12 13">NCTC11820</strain>
    </source>
</reference>
<comment type="subcellular location">
    <subcellularLocation>
        <location evidence="1 9">Cell membrane</location>
        <topology evidence="1 9">Multi-pass membrane protein</topology>
    </subcellularLocation>
</comment>
<dbReference type="InterPro" id="IPR013525">
    <property type="entry name" value="ABC2_TM"/>
</dbReference>
<dbReference type="InterPro" id="IPR051449">
    <property type="entry name" value="ABC-2_transporter_component"/>
</dbReference>
<feature type="transmembrane region" description="Helical" evidence="9">
    <location>
        <begin position="20"/>
        <end position="39"/>
    </location>
</feature>
<accession>A0A2X2YB36</accession>
<dbReference type="Proteomes" id="UP000553981">
    <property type="component" value="Unassembled WGS sequence"/>
</dbReference>
<dbReference type="GO" id="GO:0046677">
    <property type="term" value="P:response to antibiotic"/>
    <property type="evidence" value="ECO:0007669"/>
    <property type="project" value="UniProtKB-KW"/>
</dbReference>
<evidence type="ECO:0000256" key="5">
    <source>
        <dbReference type="ARBA" id="ARBA00022692"/>
    </source>
</evidence>
<sequence>MKLATVSRINAQLRHDPRTVALVLVVPALLLTLLYFVFVDVQVPPGAPAPFDRIGSIMLAVLPMLMMFIITSVVMLRERTMGTLERLLTTPVSRWNLIGSYALVFSLLALAQAVILEALILGTFGVEIEGSWWTLLLVAVGDALLGVSFGLLASSFATTEFQAVQFMPVFIGPQLLLCGLFAPVDSMPDVLEVIARCLPMTWAADVVNTVIEDDALAWGEWIRLGGLFVVSLAVLFLASLTMKRTVK</sequence>
<reference evidence="11 14" key="2">
    <citation type="submission" date="2020-04" db="EMBL/GenBank/DDBJ databases">
        <title>Antimicrobial susceptibility and clonality of vaginal-derived multi-drug resistant Mobiluncus isolates in China.</title>
        <authorList>
            <person name="Zhang X."/>
        </authorList>
    </citation>
    <scope>NUCLEOTIDE SEQUENCE [LARGE SCALE GENOMIC DNA]</scope>
    <source>
        <strain evidence="11 14">19</strain>
    </source>
</reference>
<evidence type="ECO:0000256" key="4">
    <source>
        <dbReference type="ARBA" id="ARBA00022475"/>
    </source>
</evidence>
<feature type="transmembrane region" description="Helical" evidence="9">
    <location>
        <begin position="132"/>
        <end position="152"/>
    </location>
</feature>
<evidence type="ECO:0000256" key="9">
    <source>
        <dbReference type="RuleBase" id="RU361157"/>
    </source>
</evidence>
<dbReference type="Pfam" id="PF01061">
    <property type="entry name" value="ABC2_membrane"/>
    <property type="match status" value="1"/>
</dbReference>
<dbReference type="AlphaFoldDB" id="A0A2X2YB36"/>
<dbReference type="Proteomes" id="UP000250245">
    <property type="component" value="Unassembled WGS sequence"/>
</dbReference>
<dbReference type="PANTHER" id="PTHR30294">
    <property type="entry name" value="MEMBRANE COMPONENT OF ABC TRANSPORTER YHHJ-RELATED"/>
    <property type="match status" value="1"/>
</dbReference>
<proteinExistence type="inferred from homology"/>
<evidence type="ECO:0000313" key="13">
    <source>
        <dbReference type="Proteomes" id="UP000250245"/>
    </source>
</evidence>
<evidence type="ECO:0000256" key="3">
    <source>
        <dbReference type="ARBA" id="ARBA00022448"/>
    </source>
</evidence>
<feature type="transmembrane region" description="Helical" evidence="9">
    <location>
        <begin position="97"/>
        <end position="120"/>
    </location>
</feature>
<feature type="transmembrane region" description="Helical" evidence="9">
    <location>
        <begin position="221"/>
        <end position="242"/>
    </location>
</feature>
<keyword evidence="4 9" id="KW-1003">Cell membrane</keyword>
<evidence type="ECO:0000259" key="10">
    <source>
        <dbReference type="PROSITE" id="PS51012"/>
    </source>
</evidence>
<dbReference type="PIRSF" id="PIRSF006648">
    <property type="entry name" value="DrrB"/>
    <property type="match status" value="1"/>
</dbReference>
<dbReference type="EMBL" id="JABCUI010000003">
    <property type="protein sequence ID" value="NMW87582.1"/>
    <property type="molecule type" value="Genomic_DNA"/>
</dbReference>
<keyword evidence="5 9" id="KW-0812">Transmembrane</keyword>
<keyword evidence="3 9" id="KW-0813">Transport</keyword>
<protein>
    <recommendedName>
        <fullName evidence="9">Transport permease protein</fullName>
    </recommendedName>
</protein>
<name>A0A2X2YB36_9ACTO</name>
<evidence type="ECO:0000256" key="7">
    <source>
        <dbReference type="ARBA" id="ARBA00023136"/>
    </source>
</evidence>
<keyword evidence="8" id="KW-0046">Antibiotic resistance</keyword>
<evidence type="ECO:0000313" key="11">
    <source>
        <dbReference type="EMBL" id="NMW87582.1"/>
    </source>
</evidence>
<dbReference type="EMBL" id="UASJ01000001">
    <property type="protein sequence ID" value="SQB65052.1"/>
    <property type="molecule type" value="Genomic_DNA"/>
</dbReference>
<feature type="transmembrane region" description="Helical" evidence="9">
    <location>
        <begin position="164"/>
        <end position="182"/>
    </location>
</feature>
<dbReference type="OMA" id="CGLFTPR"/>
<dbReference type="InterPro" id="IPR000412">
    <property type="entry name" value="ABC_2_transport"/>
</dbReference>
<dbReference type="GeneID" id="55565401"/>
<evidence type="ECO:0000256" key="6">
    <source>
        <dbReference type="ARBA" id="ARBA00022989"/>
    </source>
</evidence>
<feature type="domain" description="ABC transmembrane type-2" evidence="10">
    <location>
        <begin position="18"/>
        <end position="245"/>
    </location>
</feature>
<evidence type="ECO:0000256" key="1">
    <source>
        <dbReference type="ARBA" id="ARBA00004651"/>
    </source>
</evidence>
<dbReference type="InterPro" id="IPR047817">
    <property type="entry name" value="ABC2_TM_bact-type"/>
</dbReference>
<feature type="transmembrane region" description="Helical" evidence="9">
    <location>
        <begin position="54"/>
        <end position="76"/>
    </location>
</feature>
<evidence type="ECO:0000313" key="12">
    <source>
        <dbReference type="EMBL" id="SQB65052.1"/>
    </source>
</evidence>
<evidence type="ECO:0000256" key="8">
    <source>
        <dbReference type="ARBA" id="ARBA00023251"/>
    </source>
</evidence>
<comment type="similarity">
    <text evidence="2 9">Belongs to the ABC-2 integral membrane protein family.</text>
</comment>
<dbReference type="PROSITE" id="PS51012">
    <property type="entry name" value="ABC_TM2"/>
    <property type="match status" value="1"/>
</dbReference>
<gene>
    <name evidence="12" type="primary">ybhR</name>
    <name evidence="11" type="ORF">HHJ67_07450</name>
    <name evidence="12" type="ORF">NCTC11820_01314</name>
</gene>
<organism evidence="12 13">
    <name type="scientific">Mobiluncus curtisii</name>
    <dbReference type="NCBI Taxonomy" id="2051"/>
    <lineage>
        <taxon>Bacteria</taxon>
        <taxon>Bacillati</taxon>
        <taxon>Actinomycetota</taxon>
        <taxon>Actinomycetes</taxon>
        <taxon>Actinomycetales</taxon>
        <taxon>Actinomycetaceae</taxon>
        <taxon>Mobiluncus</taxon>
    </lineage>
</organism>
<evidence type="ECO:0000256" key="2">
    <source>
        <dbReference type="ARBA" id="ARBA00007783"/>
    </source>
</evidence>
<dbReference type="GO" id="GO:0043190">
    <property type="term" value="C:ATP-binding cassette (ABC) transporter complex"/>
    <property type="evidence" value="ECO:0007669"/>
    <property type="project" value="InterPro"/>
</dbReference>